<dbReference type="EMBL" id="CP031423">
    <property type="protein sequence ID" value="AZS36590.1"/>
    <property type="molecule type" value="Genomic_DNA"/>
</dbReference>
<dbReference type="InterPro" id="IPR036457">
    <property type="entry name" value="PPM-type-like_dom_sf"/>
</dbReference>
<protein>
    <submittedName>
        <fullName evidence="2">PP2C-family Ser/Thr phosphatase</fullName>
        <ecNumber evidence="2">3.1.3.16</ecNumber>
    </submittedName>
</protein>
<dbReference type="Gene3D" id="3.60.40.10">
    <property type="entry name" value="PPM-type phosphatase domain"/>
    <property type="match status" value="1"/>
</dbReference>
<dbReference type="SMART" id="SM00332">
    <property type="entry name" value="PP2Cc"/>
    <property type="match status" value="1"/>
</dbReference>
<accession>A0A3Q9J0D4</accession>
<dbReference type="SMART" id="SM00331">
    <property type="entry name" value="PP2C_SIG"/>
    <property type="match status" value="1"/>
</dbReference>
<dbReference type="GO" id="GO:0004722">
    <property type="term" value="F:protein serine/threonine phosphatase activity"/>
    <property type="evidence" value="ECO:0007669"/>
    <property type="project" value="UniProtKB-EC"/>
</dbReference>
<dbReference type="KEGG" id="mlv:CVS47_01197"/>
<reference evidence="2 3" key="1">
    <citation type="submission" date="2018-08" db="EMBL/GenBank/DDBJ databases">
        <title>Microbacterium lemovicicum sp. nov., a bacterium isolated from a natural uranium-rich soil.</title>
        <authorList>
            <person name="ORTET P."/>
        </authorList>
    </citation>
    <scope>NUCLEOTIDE SEQUENCE [LARGE SCALE GENOMIC DNA]</scope>
    <source>
        <strain evidence="2 3">Viu22</strain>
    </source>
</reference>
<dbReference type="PANTHER" id="PTHR47992">
    <property type="entry name" value="PROTEIN PHOSPHATASE"/>
    <property type="match status" value="1"/>
</dbReference>
<dbReference type="SUPFAM" id="SSF81606">
    <property type="entry name" value="PP2C-like"/>
    <property type="match status" value="1"/>
</dbReference>
<keyword evidence="2" id="KW-0378">Hydrolase</keyword>
<evidence type="ECO:0000313" key="3">
    <source>
        <dbReference type="Proteomes" id="UP000276888"/>
    </source>
</evidence>
<dbReference type="PROSITE" id="PS51746">
    <property type="entry name" value="PPM_2"/>
    <property type="match status" value="1"/>
</dbReference>
<sequence>MRLTGASVSEVGPRRSVNQDAAFTASWGAAVADGVGGGPAGDLASAALVHRLVAGVQREIGEERLHTRIRLANWDLRAHTARDSALAGMATTLTGVFVDVEPGRLLLAHVGDSRAYRLRAGDCRRMTRDDSYVQELVDRGIVMPENAWTHPRRNIITASYSGNERDIVRIEPHDAQEGDRWLLCSDGVTDYVPEVLVADVLRSAASPADAAAELVRLADDAGSADNITAVVVDVQSGDTLSDRAQFTGAASARFCEEPDDLGRTA</sequence>
<proteinExistence type="predicted"/>
<feature type="domain" description="PPM-type phosphatase" evidence="1">
    <location>
        <begin position="5"/>
        <end position="234"/>
    </location>
</feature>
<dbReference type="RefSeq" id="WP_127095267.1">
    <property type="nucleotide sequence ID" value="NZ_CP031423.1"/>
</dbReference>
<dbReference type="Pfam" id="PF13672">
    <property type="entry name" value="PP2C_2"/>
    <property type="match status" value="1"/>
</dbReference>
<gene>
    <name evidence="2" type="primary">pstP_3</name>
    <name evidence="2" type="ORF">CVS47_01197</name>
</gene>
<dbReference type="Proteomes" id="UP000276888">
    <property type="component" value="Chromosome"/>
</dbReference>
<dbReference type="InterPro" id="IPR001932">
    <property type="entry name" value="PPM-type_phosphatase-like_dom"/>
</dbReference>
<dbReference type="InterPro" id="IPR015655">
    <property type="entry name" value="PP2C"/>
</dbReference>
<dbReference type="OrthoDB" id="9801841at2"/>
<dbReference type="CDD" id="cd00143">
    <property type="entry name" value="PP2Cc"/>
    <property type="match status" value="1"/>
</dbReference>
<keyword evidence="3" id="KW-1185">Reference proteome</keyword>
<dbReference type="EC" id="3.1.3.16" evidence="2"/>
<evidence type="ECO:0000313" key="2">
    <source>
        <dbReference type="EMBL" id="AZS36590.1"/>
    </source>
</evidence>
<organism evidence="2 3">
    <name type="scientific">Microbacterium lemovicicum</name>
    <dbReference type="NCBI Taxonomy" id="1072463"/>
    <lineage>
        <taxon>Bacteria</taxon>
        <taxon>Bacillati</taxon>
        <taxon>Actinomycetota</taxon>
        <taxon>Actinomycetes</taxon>
        <taxon>Micrococcales</taxon>
        <taxon>Microbacteriaceae</taxon>
        <taxon>Microbacterium</taxon>
    </lineage>
</organism>
<name>A0A3Q9J0D4_9MICO</name>
<evidence type="ECO:0000259" key="1">
    <source>
        <dbReference type="PROSITE" id="PS51746"/>
    </source>
</evidence>
<dbReference type="AlphaFoldDB" id="A0A3Q9J0D4"/>